<comment type="subcellular location">
    <subcellularLocation>
        <location evidence="1">Cell outer membrane</location>
    </subcellularLocation>
</comment>
<keyword evidence="8" id="KW-0998">Cell outer membrane</keyword>
<gene>
    <name evidence="11" type="ORF">ACFO0J_17680</name>
</gene>
<dbReference type="InterPro" id="IPR005565">
    <property type="entry name" value="Hemolysn_activator_HlyB_C"/>
</dbReference>
<feature type="chain" id="PRO_5046202417" evidence="9">
    <location>
        <begin position="25"/>
        <end position="552"/>
    </location>
</feature>
<evidence type="ECO:0000313" key="11">
    <source>
        <dbReference type="EMBL" id="MFC4299876.1"/>
    </source>
</evidence>
<feature type="signal peptide" evidence="9">
    <location>
        <begin position="1"/>
        <end position="24"/>
    </location>
</feature>
<keyword evidence="3" id="KW-0813">Transport</keyword>
<evidence type="ECO:0000256" key="9">
    <source>
        <dbReference type="SAM" id="SignalP"/>
    </source>
</evidence>
<organism evidence="11 12">
    <name type="scientific">Castellaniella hirudinis</name>
    <dbReference type="NCBI Taxonomy" id="1144617"/>
    <lineage>
        <taxon>Bacteria</taxon>
        <taxon>Pseudomonadati</taxon>
        <taxon>Pseudomonadota</taxon>
        <taxon>Betaproteobacteria</taxon>
        <taxon>Burkholderiales</taxon>
        <taxon>Alcaligenaceae</taxon>
        <taxon>Castellaniella</taxon>
    </lineage>
</organism>
<feature type="domain" description="POTRA" evidence="10">
    <location>
        <begin position="68"/>
        <end position="143"/>
    </location>
</feature>
<protein>
    <submittedName>
        <fullName evidence="11">ShlB/FhaC/HecB family hemolysin secretion/activation protein</fullName>
    </submittedName>
</protein>
<dbReference type="EMBL" id="JBHSDY010000012">
    <property type="protein sequence ID" value="MFC4299876.1"/>
    <property type="molecule type" value="Genomic_DNA"/>
</dbReference>
<dbReference type="PANTHER" id="PTHR34597">
    <property type="entry name" value="SLR1661 PROTEIN"/>
    <property type="match status" value="1"/>
</dbReference>
<comment type="similarity">
    <text evidence="2">Belongs to the TPS (TC 1.B.20) family.</text>
</comment>
<dbReference type="Gene3D" id="2.40.160.50">
    <property type="entry name" value="membrane protein fhac: a member of the omp85/tpsb transporter family"/>
    <property type="match status" value="1"/>
</dbReference>
<keyword evidence="5" id="KW-0812">Transmembrane</keyword>
<dbReference type="Proteomes" id="UP001595756">
    <property type="component" value="Unassembled WGS sequence"/>
</dbReference>
<dbReference type="RefSeq" id="WP_376814413.1">
    <property type="nucleotide sequence ID" value="NZ_JBHSDY010000012.1"/>
</dbReference>
<keyword evidence="7" id="KW-0472">Membrane</keyword>
<accession>A0ABV8S5N2</accession>
<evidence type="ECO:0000256" key="5">
    <source>
        <dbReference type="ARBA" id="ARBA00022692"/>
    </source>
</evidence>
<sequence length="552" mass="59062">MPRIHDKKRCLLAALCLAANVSIAQQVPTAGQLLQQAEPPPRLPSGDAPPPATVKEHVGAPADHGVRFELKGIHFTGNQAFTTPELLAQVQDGIGKRLNLNGLDALVRRITDYYRAHGYLVARAYLPAQEIADGHVTVAVLEGRIGKVVLNDTAGMANNALAPARRVQAGDPIRTDALEGALLRLADLPGVAVTSTLRPGETVGTSDFLVNVAPGRTLTGSIDLNNFGNRYTASNLLGASLYWNNPAGIGDQLSARVQSGGRNFNYQRLGYQLPVGQSATRVGVAVSHMAYRLGQEFEPLDADGDATVASLYLLQPLRRSRNSSWYATLQYDDKRLRDRIGAASTDTDKRVQDVSAGIAGHFTDGLGGGAVNNASLVYTAGRLSLDAASARLDGASARSNGGYGKWTGSFQRLQRLPAGLTLFFNANGQWADKNLDSSEKMYLGGASGVRAYPQGEASGDDGYLINVELRHPLGYGWEALGFYDRGQVHVNHSAWDDTARNQRTLAGYGIGVSYTAPAFSLRGYVAWKAGTGQPTSDTDRSPRVWAQAAYQF</sequence>
<dbReference type="Pfam" id="PF03865">
    <property type="entry name" value="ShlB"/>
    <property type="match status" value="1"/>
</dbReference>
<comment type="caution">
    <text evidence="11">The sequence shown here is derived from an EMBL/GenBank/DDBJ whole genome shotgun (WGS) entry which is preliminary data.</text>
</comment>
<dbReference type="PROSITE" id="PS51779">
    <property type="entry name" value="POTRA"/>
    <property type="match status" value="1"/>
</dbReference>
<evidence type="ECO:0000256" key="8">
    <source>
        <dbReference type="ARBA" id="ARBA00023237"/>
    </source>
</evidence>
<dbReference type="Gene3D" id="3.10.20.310">
    <property type="entry name" value="membrane protein fhac"/>
    <property type="match status" value="1"/>
</dbReference>
<evidence type="ECO:0000259" key="10">
    <source>
        <dbReference type="PROSITE" id="PS51779"/>
    </source>
</evidence>
<dbReference type="InterPro" id="IPR034746">
    <property type="entry name" value="POTRA"/>
</dbReference>
<keyword evidence="9" id="KW-0732">Signal</keyword>
<evidence type="ECO:0000256" key="4">
    <source>
        <dbReference type="ARBA" id="ARBA00022452"/>
    </source>
</evidence>
<evidence type="ECO:0000256" key="3">
    <source>
        <dbReference type="ARBA" id="ARBA00022448"/>
    </source>
</evidence>
<evidence type="ECO:0000256" key="7">
    <source>
        <dbReference type="ARBA" id="ARBA00023136"/>
    </source>
</evidence>
<dbReference type="PANTHER" id="PTHR34597:SF1">
    <property type="entry name" value="HEME_HEMOPEXIN TRANSPORTER PROTEIN HUXB"/>
    <property type="match status" value="1"/>
</dbReference>
<keyword evidence="6" id="KW-0653">Protein transport</keyword>
<dbReference type="InterPro" id="IPR051544">
    <property type="entry name" value="TPS_OM_transporter"/>
</dbReference>
<dbReference type="InterPro" id="IPR013686">
    <property type="entry name" value="Polypept-transport_assoc_ShlB"/>
</dbReference>
<keyword evidence="4" id="KW-1134">Transmembrane beta strand</keyword>
<proteinExistence type="inferred from homology"/>
<evidence type="ECO:0000256" key="6">
    <source>
        <dbReference type="ARBA" id="ARBA00022927"/>
    </source>
</evidence>
<evidence type="ECO:0000256" key="1">
    <source>
        <dbReference type="ARBA" id="ARBA00004442"/>
    </source>
</evidence>
<reference evidence="12" key="1">
    <citation type="journal article" date="2019" name="Int. J. Syst. Evol. Microbiol.">
        <title>The Global Catalogue of Microorganisms (GCM) 10K type strain sequencing project: providing services to taxonomists for standard genome sequencing and annotation.</title>
        <authorList>
            <consortium name="The Broad Institute Genomics Platform"/>
            <consortium name="The Broad Institute Genome Sequencing Center for Infectious Disease"/>
            <person name="Wu L."/>
            <person name="Ma J."/>
        </authorList>
    </citation>
    <scope>NUCLEOTIDE SEQUENCE [LARGE SCALE GENOMIC DNA]</scope>
    <source>
        <strain evidence="12">CGMCC 1.19029</strain>
    </source>
</reference>
<keyword evidence="12" id="KW-1185">Reference proteome</keyword>
<name>A0ABV8S5N2_9BURK</name>
<evidence type="ECO:0000313" key="12">
    <source>
        <dbReference type="Proteomes" id="UP001595756"/>
    </source>
</evidence>
<evidence type="ECO:0000256" key="2">
    <source>
        <dbReference type="ARBA" id="ARBA00009055"/>
    </source>
</evidence>
<dbReference type="Pfam" id="PF08479">
    <property type="entry name" value="POTRA_2"/>
    <property type="match status" value="1"/>
</dbReference>